<dbReference type="Proteomes" id="UP000030475">
    <property type="component" value="Unassembled WGS sequence"/>
</dbReference>
<evidence type="ECO:0000313" key="1">
    <source>
        <dbReference type="EMBL" id="KGX06920.1"/>
    </source>
</evidence>
<evidence type="ECO:0000313" key="2">
    <source>
        <dbReference type="Proteomes" id="UP000030475"/>
    </source>
</evidence>
<protein>
    <submittedName>
        <fullName evidence="1">Uncharacterized protein</fullName>
    </submittedName>
</protein>
<sequence length="251" mass="25843">MLVAAIFPAATFVSRTGVVTPAPPRVIADFDGSSYDTTLSTEVCRPARFALTVLRLVDSDVTLSAVPSSDVDNDAMPLSAVASPVDALVDSDARSPAAPSSDVDSDATPLAAVESPAAVLVDSDANWPTLTASVALTPAATPVSVRGPWPPAKSTVRPGELAPTLIAPLEASCVTTPTPSDSMLVESEAMLVAVDVESEVMPVAVDVDNEVNWDMLTASVGLTPAARPLSNTPPVAFDIVNTLPFMPPVRK</sequence>
<accession>A0AA40MBF6</accession>
<reference evidence="1 2" key="1">
    <citation type="submission" date="2014-08" db="EMBL/GenBank/DDBJ databases">
        <authorList>
            <person name="Bunnell A."/>
            <person name="Chain P.S."/>
            <person name="Chertkov O."/>
            <person name="Currie B.J."/>
            <person name="Daligault H.E."/>
            <person name="Davenport K.W."/>
            <person name="Davis C."/>
            <person name="Gleasner C.D."/>
            <person name="Johnson S.L."/>
            <person name="Kaestli M."/>
            <person name="Koren S."/>
            <person name="Kunde Y.A."/>
            <person name="Mayo M."/>
            <person name="McMurry K.K."/>
            <person name="Price E.P."/>
            <person name="Reitenga K.G."/>
            <person name="Robison R."/>
            <person name="Rosovitz M.J."/>
            <person name="Sarovich D.S."/>
            <person name="Teshima H."/>
        </authorList>
    </citation>
    <scope>NUCLEOTIDE SEQUENCE [LARGE SCALE GENOMIC DNA]</scope>
    <source>
        <strain evidence="1 2">MSHR44</strain>
    </source>
</reference>
<name>A0AA40MBF6_BURPE</name>
<gene>
    <name evidence="1" type="ORF">Y036_84</name>
</gene>
<organism evidence="1 2">
    <name type="scientific">Burkholderia pseudomallei</name>
    <name type="common">Pseudomonas pseudomallei</name>
    <dbReference type="NCBI Taxonomy" id="28450"/>
    <lineage>
        <taxon>Bacteria</taxon>
        <taxon>Pseudomonadati</taxon>
        <taxon>Pseudomonadota</taxon>
        <taxon>Betaproteobacteria</taxon>
        <taxon>Burkholderiales</taxon>
        <taxon>Burkholderiaceae</taxon>
        <taxon>Burkholderia</taxon>
        <taxon>pseudomallei group</taxon>
    </lineage>
</organism>
<dbReference type="AlphaFoldDB" id="A0AA40MBF6"/>
<proteinExistence type="predicted"/>
<dbReference type="EMBL" id="JQIM01000010">
    <property type="protein sequence ID" value="KGX06920.1"/>
    <property type="molecule type" value="Genomic_DNA"/>
</dbReference>
<comment type="caution">
    <text evidence="1">The sequence shown here is derived from an EMBL/GenBank/DDBJ whole genome shotgun (WGS) entry which is preliminary data.</text>
</comment>